<evidence type="ECO:0000313" key="10">
    <source>
        <dbReference type="EMBL" id="CAF0859095.1"/>
    </source>
</evidence>
<evidence type="ECO:0000256" key="5">
    <source>
        <dbReference type="ARBA" id="ARBA00023273"/>
    </source>
</evidence>
<dbReference type="EMBL" id="CAJNOQ010001001">
    <property type="protein sequence ID" value="CAF0859095.1"/>
    <property type="molecule type" value="Genomic_DNA"/>
</dbReference>
<protein>
    <recommendedName>
        <fullName evidence="7">Cilia- and flagella-associated protein 45</fullName>
    </recommendedName>
</protein>
<dbReference type="OrthoDB" id="1902038at2759"/>
<evidence type="ECO:0000313" key="12">
    <source>
        <dbReference type="Proteomes" id="UP000663829"/>
    </source>
</evidence>
<keyword evidence="2" id="KW-0282">Flagellum</keyword>
<dbReference type="InterPro" id="IPR033253">
    <property type="entry name" value="CFAP45"/>
</dbReference>
<evidence type="ECO:0000256" key="4">
    <source>
        <dbReference type="ARBA" id="ARBA00023069"/>
    </source>
</evidence>
<feature type="coiled-coil region" evidence="8">
    <location>
        <begin position="324"/>
        <end position="384"/>
    </location>
</feature>
<accession>A0A813X225</accession>
<dbReference type="PANTHER" id="PTHR15504:SF0">
    <property type="entry name" value="CILIA- AND FLAGELLA-ASSOCIATED PROTEIN 45"/>
    <property type="match status" value="1"/>
</dbReference>
<name>A0A813X225_9BILA</name>
<evidence type="ECO:0000313" key="11">
    <source>
        <dbReference type="EMBL" id="CAF3646739.1"/>
    </source>
</evidence>
<feature type="domain" description="Trichohyalin-plectin-homology" evidence="9">
    <location>
        <begin position="163"/>
        <end position="510"/>
    </location>
</feature>
<dbReference type="Pfam" id="PF13868">
    <property type="entry name" value="TPH"/>
    <property type="match status" value="1"/>
</dbReference>
<gene>
    <name evidence="10" type="ORF">GPM918_LOCUS6489</name>
    <name evidence="11" type="ORF">SRO942_LOCUS6489</name>
</gene>
<evidence type="ECO:0000256" key="3">
    <source>
        <dbReference type="ARBA" id="ARBA00023054"/>
    </source>
</evidence>
<dbReference type="EMBL" id="CAJOBC010001001">
    <property type="protein sequence ID" value="CAF3646739.1"/>
    <property type="molecule type" value="Genomic_DNA"/>
</dbReference>
<keyword evidence="4" id="KW-0969">Cilium</keyword>
<evidence type="ECO:0000256" key="8">
    <source>
        <dbReference type="SAM" id="Coils"/>
    </source>
</evidence>
<proteinExistence type="inferred from homology"/>
<reference evidence="10" key="1">
    <citation type="submission" date="2021-02" db="EMBL/GenBank/DDBJ databases">
        <authorList>
            <person name="Nowell W R."/>
        </authorList>
    </citation>
    <scope>NUCLEOTIDE SEQUENCE</scope>
</reference>
<comment type="caution">
    <text evidence="10">The sequence shown here is derived from an EMBL/GenBank/DDBJ whole genome shotgun (WGS) entry which is preliminary data.</text>
</comment>
<feature type="coiled-coil region" evidence="8">
    <location>
        <begin position="106"/>
        <end position="182"/>
    </location>
</feature>
<keyword evidence="3 8" id="KW-0175">Coiled coil</keyword>
<evidence type="ECO:0000256" key="7">
    <source>
        <dbReference type="ARBA" id="ARBA00034142"/>
    </source>
</evidence>
<dbReference type="GO" id="GO:0031514">
    <property type="term" value="C:motile cilium"/>
    <property type="evidence" value="ECO:0007669"/>
    <property type="project" value="UniProtKB-SubCell"/>
</dbReference>
<comment type="similarity">
    <text evidence="6">Belongs to the CFAP45 family.</text>
</comment>
<dbReference type="InterPro" id="IPR043597">
    <property type="entry name" value="TPH_dom"/>
</dbReference>
<keyword evidence="5" id="KW-0966">Cell projection</keyword>
<dbReference type="Proteomes" id="UP000663829">
    <property type="component" value="Unassembled WGS sequence"/>
</dbReference>
<organism evidence="10 12">
    <name type="scientific">Didymodactylos carnosus</name>
    <dbReference type="NCBI Taxonomy" id="1234261"/>
    <lineage>
        <taxon>Eukaryota</taxon>
        <taxon>Metazoa</taxon>
        <taxon>Spiralia</taxon>
        <taxon>Gnathifera</taxon>
        <taxon>Rotifera</taxon>
        <taxon>Eurotatoria</taxon>
        <taxon>Bdelloidea</taxon>
        <taxon>Philodinida</taxon>
        <taxon>Philodinidae</taxon>
        <taxon>Didymodactylos</taxon>
    </lineage>
</organism>
<evidence type="ECO:0000256" key="6">
    <source>
        <dbReference type="ARBA" id="ARBA00034116"/>
    </source>
</evidence>
<dbReference type="Proteomes" id="UP000681722">
    <property type="component" value="Unassembled WGS sequence"/>
</dbReference>
<keyword evidence="12" id="KW-1185">Reference proteome</keyword>
<comment type="subcellular location">
    <subcellularLocation>
        <location evidence="1">Cell projection</location>
        <location evidence="1">Cilium</location>
        <location evidence="1">Flagellum</location>
    </subcellularLocation>
</comment>
<dbReference type="PANTHER" id="PTHR15504">
    <property type="entry name" value="NASOPHARYNGEAL EPITHELIUM SPECIFIC PROTEIN 1"/>
    <property type="match status" value="1"/>
</dbReference>
<sequence length="528" mass="62968">MSATTPPSAGSNGAKKTNYRYRTVNCQSTVDETLFGTPHRLTTAARMRAEKQQNNLRTYFLSLTIVQLRNVPEDPTCTSVIIDTATYQRLSNAAKVQPKVVREQEVQQSKQNRECVEEELERRKKAMQEYDLRRKKNTQLEDVDQEAKEEAEYMLKRANELRQEQEDEIKHLNELILNAKCHAIRDAQILEKQQVKREMKDEDKRLDMMMEIERLNSLKIQEEIEKRRHLQAKEGASLILKQIEENDKEKMYKEEIREQENQAMLEYMQKLQEKDWEEFSKRKEGQKKLATDLLAANREIEENRVLRKEQDRIADLAVLEFQKAKAAREAAQEAEVERKRVEKEREVARLRARQERARDLQAEKDALRAKREQERREREWREREKMETLKKKMNEDEMRMAREWQVKNKEQHLAIEAARERAEFERVLRAQLELAEKEHNVEVNRLSKRNRYADELRDQIITHEKQKVEDRTAFFDEGARLDDEARMRRLKLDEIKRQKLNDLRRAGVPEKYCADIERKMNVPAAAVA</sequence>
<evidence type="ECO:0000259" key="9">
    <source>
        <dbReference type="Pfam" id="PF13868"/>
    </source>
</evidence>
<evidence type="ECO:0000256" key="1">
    <source>
        <dbReference type="ARBA" id="ARBA00004230"/>
    </source>
</evidence>
<dbReference type="AlphaFoldDB" id="A0A813X225"/>
<evidence type="ECO:0000256" key="2">
    <source>
        <dbReference type="ARBA" id="ARBA00022846"/>
    </source>
</evidence>